<comment type="caution">
    <text evidence="2">The sequence shown here is derived from an EMBL/GenBank/DDBJ whole genome shotgun (WGS) entry which is preliminary data.</text>
</comment>
<evidence type="ECO:0000313" key="2">
    <source>
        <dbReference type="EMBL" id="CAH7687434.1"/>
    </source>
</evidence>
<dbReference type="EMBL" id="CALTRL010005871">
    <property type="protein sequence ID" value="CAH7687434.1"/>
    <property type="molecule type" value="Genomic_DNA"/>
</dbReference>
<feature type="compositionally biased region" description="Low complexity" evidence="1">
    <location>
        <begin position="457"/>
        <end position="469"/>
    </location>
</feature>
<feature type="region of interest" description="Disordered" evidence="1">
    <location>
        <begin position="421"/>
        <end position="471"/>
    </location>
</feature>
<reference evidence="2" key="1">
    <citation type="submission" date="2022-06" db="EMBL/GenBank/DDBJ databases">
        <authorList>
            <consortium name="SYNGENTA / RWTH Aachen University"/>
        </authorList>
    </citation>
    <scope>NUCLEOTIDE SEQUENCE</scope>
</reference>
<organism evidence="2 3">
    <name type="scientific">Phakopsora pachyrhizi</name>
    <name type="common">Asian soybean rust disease fungus</name>
    <dbReference type="NCBI Taxonomy" id="170000"/>
    <lineage>
        <taxon>Eukaryota</taxon>
        <taxon>Fungi</taxon>
        <taxon>Dikarya</taxon>
        <taxon>Basidiomycota</taxon>
        <taxon>Pucciniomycotina</taxon>
        <taxon>Pucciniomycetes</taxon>
        <taxon>Pucciniales</taxon>
        <taxon>Phakopsoraceae</taxon>
        <taxon>Phakopsora</taxon>
    </lineage>
</organism>
<dbReference type="Proteomes" id="UP001153365">
    <property type="component" value="Unassembled WGS sequence"/>
</dbReference>
<name>A0AAV0BL46_PHAPC</name>
<feature type="region of interest" description="Disordered" evidence="1">
    <location>
        <begin position="375"/>
        <end position="397"/>
    </location>
</feature>
<sequence length="541" mass="61402">MILIDGRGNGSGARRVDRRRVVEPMDGSDIDGLEIKEDRENYHESKLQLPVSTWFAKKTLRFQDYRCSERRNFNKFTRYLNLIIVREVATLENDFVNSSLYRLIERVRPTILPSSSSYPFILTILIGSIQIKRLWTRQRDFLIQLLVVSGPAIRTLQTLRDIQSVSDCSKQLLDTRRSVIRWLVYWIIYGSIISLESWKVWVSTRAGFSPTIYPSTRKSRRIGRSFKFYSLPNKSLSSLWSNFRSLITQPLNYSSIYRNNTSTNTPPRSRRGDLLEIESNSLSSSSPRALNLLPDHLFGDGIGKTVYLTLKVIFLRWCSGKRSQGSMKIWENLICPISELLLPMRGGDISRRPSGKSKRVVKVLVVSECEGEGLQAGSSDRRVTGPDRITQDGQSTVGYHLPVQSSADLFYQPEDVRPKTCFEQRSSPIRRIRSDPTPAVSSSCSSDLIRPEPSPSSPSLENNLSSNSNVGVDLKSGIRRSRSNNHQSAECFTINSVLSLSSSSPLSNDRKNFHHHHHHGFMNDFKSSENAWDSMSLNVSS</sequence>
<evidence type="ECO:0000256" key="1">
    <source>
        <dbReference type="SAM" id="MobiDB-lite"/>
    </source>
</evidence>
<evidence type="ECO:0000313" key="3">
    <source>
        <dbReference type="Proteomes" id="UP001153365"/>
    </source>
</evidence>
<protein>
    <submittedName>
        <fullName evidence="2">Expressed protein</fullName>
    </submittedName>
</protein>
<dbReference type="AlphaFoldDB" id="A0AAV0BL46"/>
<accession>A0AAV0BL46</accession>
<proteinExistence type="predicted"/>
<keyword evidence="3" id="KW-1185">Reference proteome</keyword>
<gene>
    <name evidence="2" type="ORF">PPACK8108_LOCUS22212</name>
</gene>